<feature type="signal peptide" evidence="1">
    <location>
        <begin position="1"/>
        <end position="18"/>
    </location>
</feature>
<sequence>MFRLAFFCITLLAGTPLAAQEGDDTAGIRSTISDQMQAFRDGDLATAFGFAAPGIQSMFATPERFGLMVENGYPMVWQPGEVTFGELREEGDRLWQKVIVRGPKGALHALDYEMIDMGGLWRIGGVRLLEAPEMAV</sequence>
<dbReference type="Pfam" id="PF16156">
    <property type="entry name" value="DUF4864"/>
    <property type="match status" value="1"/>
</dbReference>
<keyword evidence="1" id="KW-0732">Signal</keyword>
<dbReference type="RefSeq" id="WP_043844437.1">
    <property type="nucleotide sequence ID" value="NZ_AQQW01000005.1"/>
</dbReference>
<protein>
    <recommendedName>
        <fullName evidence="4">DUF4864 domain-containing protein</fullName>
    </recommendedName>
</protein>
<evidence type="ECO:0008006" key="4">
    <source>
        <dbReference type="Google" id="ProtNLM"/>
    </source>
</evidence>
<dbReference type="STRING" id="1379903.ATO8_10598"/>
<evidence type="ECO:0000313" key="2">
    <source>
        <dbReference type="EMBL" id="ETW12987.1"/>
    </source>
</evidence>
<dbReference type="InterPro" id="IPR032347">
    <property type="entry name" value="DUF4864"/>
</dbReference>
<dbReference type="eggNOG" id="ENOG5032TNJ">
    <property type="taxonomic scope" value="Bacteria"/>
</dbReference>
<organism evidence="2 3">
    <name type="scientific">Roseivivax marinus</name>
    <dbReference type="NCBI Taxonomy" id="1379903"/>
    <lineage>
        <taxon>Bacteria</taxon>
        <taxon>Pseudomonadati</taxon>
        <taxon>Pseudomonadota</taxon>
        <taxon>Alphaproteobacteria</taxon>
        <taxon>Rhodobacterales</taxon>
        <taxon>Roseobacteraceae</taxon>
        <taxon>Roseivivax</taxon>
    </lineage>
</organism>
<evidence type="ECO:0000313" key="3">
    <source>
        <dbReference type="Proteomes" id="UP000019063"/>
    </source>
</evidence>
<keyword evidence="3" id="KW-1185">Reference proteome</keyword>
<reference evidence="2 3" key="1">
    <citation type="journal article" date="2014" name="Antonie Van Leeuwenhoek">
        <title>Roseivivax atlanticus sp. nov., isolated from surface seawater of the Atlantic Ocean.</title>
        <authorList>
            <person name="Li G."/>
            <person name="Lai Q."/>
            <person name="Liu X."/>
            <person name="Sun F."/>
            <person name="Shao Z."/>
        </authorList>
    </citation>
    <scope>NUCLEOTIDE SEQUENCE [LARGE SCALE GENOMIC DNA]</scope>
    <source>
        <strain evidence="2 3">22II-s10s</strain>
    </source>
</reference>
<proteinExistence type="predicted"/>
<feature type="chain" id="PRO_5004842182" description="DUF4864 domain-containing protein" evidence="1">
    <location>
        <begin position="19"/>
        <end position="136"/>
    </location>
</feature>
<dbReference type="AlphaFoldDB" id="W4HJT0"/>
<gene>
    <name evidence="2" type="ORF">ATO8_10598</name>
</gene>
<accession>W4HJT0</accession>
<evidence type="ECO:0000256" key="1">
    <source>
        <dbReference type="SAM" id="SignalP"/>
    </source>
</evidence>
<name>W4HJT0_9RHOB</name>
<comment type="caution">
    <text evidence="2">The sequence shown here is derived from an EMBL/GenBank/DDBJ whole genome shotgun (WGS) entry which is preliminary data.</text>
</comment>
<dbReference type="Proteomes" id="UP000019063">
    <property type="component" value="Unassembled WGS sequence"/>
</dbReference>
<dbReference type="EMBL" id="AQQW01000005">
    <property type="protein sequence ID" value="ETW12987.1"/>
    <property type="molecule type" value="Genomic_DNA"/>
</dbReference>